<accession>A0A0L6VJ78</accession>
<proteinExistence type="predicted"/>
<evidence type="ECO:0000256" key="1">
    <source>
        <dbReference type="SAM" id="Phobius"/>
    </source>
</evidence>
<keyword evidence="1" id="KW-1133">Transmembrane helix</keyword>
<dbReference type="EMBL" id="LAVV01005598">
    <property type="protein sequence ID" value="KNZ60764.1"/>
    <property type="molecule type" value="Genomic_DNA"/>
</dbReference>
<feature type="transmembrane region" description="Helical" evidence="1">
    <location>
        <begin position="106"/>
        <end position="124"/>
    </location>
</feature>
<comment type="caution">
    <text evidence="2">The sequence shown here is derived from an EMBL/GenBank/DDBJ whole genome shotgun (WGS) entry which is preliminary data.</text>
</comment>
<dbReference type="VEuPathDB" id="FungiDB:VP01_1503g3"/>
<reference evidence="2 3" key="1">
    <citation type="submission" date="2015-08" db="EMBL/GenBank/DDBJ databases">
        <title>Next Generation Sequencing and Analysis of the Genome of Puccinia sorghi L Schw, the Causal Agent of Maize Common Rust.</title>
        <authorList>
            <person name="Rochi L."/>
            <person name="Burguener G."/>
            <person name="Darino M."/>
            <person name="Turjanski A."/>
            <person name="Kreff E."/>
            <person name="Dieguez M.J."/>
            <person name="Sacco F."/>
        </authorList>
    </citation>
    <scope>NUCLEOTIDE SEQUENCE [LARGE SCALE GENOMIC DNA]</scope>
    <source>
        <strain evidence="2 3">RO10H11247</strain>
    </source>
</reference>
<organism evidence="2 3">
    <name type="scientific">Puccinia sorghi</name>
    <dbReference type="NCBI Taxonomy" id="27349"/>
    <lineage>
        <taxon>Eukaryota</taxon>
        <taxon>Fungi</taxon>
        <taxon>Dikarya</taxon>
        <taxon>Basidiomycota</taxon>
        <taxon>Pucciniomycotina</taxon>
        <taxon>Pucciniomycetes</taxon>
        <taxon>Pucciniales</taxon>
        <taxon>Pucciniaceae</taxon>
        <taxon>Puccinia</taxon>
    </lineage>
</organism>
<name>A0A0L6VJ78_9BASI</name>
<feature type="transmembrane region" description="Helical" evidence="1">
    <location>
        <begin position="80"/>
        <end position="100"/>
    </location>
</feature>
<dbReference type="Proteomes" id="UP000037035">
    <property type="component" value="Unassembled WGS sequence"/>
</dbReference>
<sequence length="355" mass="40358">MEKIQHINRLQTSFSLKTNDHEFNSSLNIFSGRIWVLFRCGETAVLIRCFLGAWEYDAMGCLWHICCGDRNARIFKEEKAQAISTGCFPFASLFFIAFVSFSLKNLWGVCILLFSVYLLCYPIFPQCNQRVPKNNGERLSVPHILAPKLPLLCAGFKYSFYNFFSGHLLPFSTHLGMLVKVRVCTTASAEVHGLHDIFTATFPQICARAVLSCARLYLPGVSPTGGLSSASAPLYIPQLAIYHLNHNITQANYSQMGVLSHTLLSSLSQKYTYKSTIQHPQQWPYPTKLFHHILNTVFIYFYNPTHGTQVQFMLIFIHFYILHPHLPLANTNVLGSIPTLRKYKEGQHLRSQPSL</sequence>
<protein>
    <submittedName>
        <fullName evidence="2">Uncharacterized protein</fullName>
    </submittedName>
</protein>
<keyword evidence="1" id="KW-0812">Transmembrane</keyword>
<keyword evidence="1" id="KW-0472">Membrane</keyword>
<evidence type="ECO:0000313" key="3">
    <source>
        <dbReference type="Proteomes" id="UP000037035"/>
    </source>
</evidence>
<dbReference type="AlphaFoldDB" id="A0A0L6VJ78"/>
<evidence type="ECO:0000313" key="2">
    <source>
        <dbReference type="EMBL" id="KNZ60764.1"/>
    </source>
</evidence>
<gene>
    <name evidence="2" type="ORF">VP01_1503g3</name>
</gene>
<keyword evidence="3" id="KW-1185">Reference proteome</keyword>